<organism evidence="1 2">
    <name type="scientific">Halopseudomonas phragmitis</name>
    <dbReference type="NCBI Taxonomy" id="1931241"/>
    <lineage>
        <taxon>Bacteria</taxon>
        <taxon>Pseudomonadati</taxon>
        <taxon>Pseudomonadota</taxon>
        <taxon>Gammaproteobacteria</taxon>
        <taxon>Pseudomonadales</taxon>
        <taxon>Pseudomonadaceae</taxon>
        <taxon>Halopseudomonas</taxon>
    </lineage>
</organism>
<proteinExistence type="predicted"/>
<dbReference type="KEGG" id="ppha:BVH74_18565"/>
<evidence type="ECO:0000313" key="1">
    <source>
        <dbReference type="EMBL" id="AQZ96631.1"/>
    </source>
</evidence>
<gene>
    <name evidence="1" type="ORF">BVH74_18565</name>
</gene>
<reference evidence="1 2" key="1">
    <citation type="submission" date="2017-03" db="EMBL/GenBank/DDBJ databases">
        <title>Complete genome sequence of the novel DNRA strain Pseudomonas sp. S-6-2 isolated from Chinese polluted river sediment. Journal of Biotechnology.</title>
        <authorList>
            <person name="Li J."/>
            <person name="Xiang F."/>
            <person name="Wang L."/>
            <person name="Xi L."/>
            <person name="Liu J."/>
        </authorList>
    </citation>
    <scope>NUCLEOTIDE SEQUENCE [LARGE SCALE GENOMIC DNA]</scope>
    <source>
        <strain evidence="1 2">S-6-2</strain>
    </source>
</reference>
<evidence type="ECO:0000313" key="2">
    <source>
        <dbReference type="Proteomes" id="UP000243488"/>
    </source>
</evidence>
<dbReference type="STRING" id="1931241.BVH74_18565"/>
<name>A0A1V0B9R3_9GAMM</name>
<accession>A0A1V0B9R3</accession>
<dbReference type="AlphaFoldDB" id="A0A1V0B9R3"/>
<protein>
    <submittedName>
        <fullName evidence="1">Uncharacterized protein</fullName>
    </submittedName>
</protein>
<dbReference type="Proteomes" id="UP000243488">
    <property type="component" value="Chromosome"/>
</dbReference>
<sequence>MPIRDVQSEVIEALKTLLAPAGHVEEGDVRTMFDDEDTGLPDSLIVLQPGDTIELGFGQETPRMKNSVREQVTINIVPVTRKRQYAAELRTLRLAVKVATAGNKAGLDSVQGVQLVSFAAQPTVSPEQGRRWAFHVMPLQVTYVQPLQ</sequence>
<dbReference type="EMBL" id="CP020100">
    <property type="protein sequence ID" value="AQZ96631.1"/>
    <property type="molecule type" value="Genomic_DNA"/>
</dbReference>
<dbReference type="RefSeq" id="WP_080051539.1">
    <property type="nucleotide sequence ID" value="NZ_CP020100.1"/>
</dbReference>
<keyword evidence="2" id="KW-1185">Reference proteome</keyword>